<protein>
    <submittedName>
        <fullName evidence="1">Protein kinase-like (PK-like) protein</fullName>
    </submittedName>
</protein>
<dbReference type="EMBL" id="CM037018">
    <property type="protein sequence ID" value="KAH7675711.1"/>
    <property type="molecule type" value="Genomic_DNA"/>
</dbReference>
<evidence type="ECO:0000313" key="1">
    <source>
        <dbReference type="EMBL" id="KAH7675711.1"/>
    </source>
</evidence>
<accession>A0ACB7VNC5</accession>
<comment type="caution">
    <text evidence="1">The sequence shown here is derived from an EMBL/GenBank/DDBJ whole genome shotgun (WGS) entry which is preliminary data.</text>
</comment>
<gene>
    <name evidence="1" type="ORF">IHE45_08G154500</name>
</gene>
<organism evidence="1 2">
    <name type="scientific">Dioscorea alata</name>
    <name type="common">Purple yam</name>
    <dbReference type="NCBI Taxonomy" id="55571"/>
    <lineage>
        <taxon>Eukaryota</taxon>
        <taxon>Viridiplantae</taxon>
        <taxon>Streptophyta</taxon>
        <taxon>Embryophyta</taxon>
        <taxon>Tracheophyta</taxon>
        <taxon>Spermatophyta</taxon>
        <taxon>Magnoliopsida</taxon>
        <taxon>Liliopsida</taxon>
        <taxon>Dioscoreales</taxon>
        <taxon>Dioscoreaceae</taxon>
        <taxon>Dioscorea</taxon>
    </lineage>
</organism>
<sequence>MSKDAMPSCCFLLIARAIIFSCIPHIVLSDATHICSTDSNYTINSTFETSLNLLFTSLISNTPATGFYNDTKGDTTEPAYGLALCRGDVSIDVCNNCVNSSVQQIIQLCPQQKSGIIWLDKCILRYSNQSFFSSVDTSVKLLLWNTGNASEPERFTKLLGQLMDSLAVKAYESSRLFAIDSVNFTSFQNIYGLLMCTRDLSKDDCNLCLRSYIADIPNMMGNGHQQGGVLLGMSCYLRYEMYPFYNFSAVTAETPPPVSSPPDAIVRTSPPVSSVPGKSKKTATVIAAIGIPSVAAVVLLLVTCFCLRKRWVNKKNEKKINAKHRPVVLDGRDEQELPDAESLLFDLVTLKEATDDFSEANKLGQGGFGPVYKGVLDNGQQIAVKRLSGNSSQGLIELKNEVFLVAKLQHRNLVRLLGCCLQEQERLLVYEYLPNTSLDKFLFVT</sequence>
<name>A0ACB7VNC5_DIOAL</name>
<proteinExistence type="predicted"/>
<evidence type="ECO:0000313" key="2">
    <source>
        <dbReference type="Proteomes" id="UP000827976"/>
    </source>
</evidence>
<keyword evidence="2" id="KW-1185">Reference proteome</keyword>
<dbReference type="Proteomes" id="UP000827976">
    <property type="component" value="Chromosome 8"/>
</dbReference>
<reference evidence="2" key="1">
    <citation type="journal article" date="2022" name="Nat. Commun.">
        <title>Chromosome evolution and the genetic basis of agronomically important traits in greater yam.</title>
        <authorList>
            <person name="Bredeson J.V."/>
            <person name="Lyons J.B."/>
            <person name="Oniyinde I.O."/>
            <person name="Okereke N.R."/>
            <person name="Kolade O."/>
            <person name="Nnabue I."/>
            <person name="Nwadili C.O."/>
            <person name="Hribova E."/>
            <person name="Parker M."/>
            <person name="Nwogha J."/>
            <person name="Shu S."/>
            <person name="Carlson J."/>
            <person name="Kariba R."/>
            <person name="Muthemba S."/>
            <person name="Knop K."/>
            <person name="Barton G.J."/>
            <person name="Sherwood A.V."/>
            <person name="Lopez-Montes A."/>
            <person name="Asiedu R."/>
            <person name="Jamnadass R."/>
            <person name="Muchugi A."/>
            <person name="Goodstein D."/>
            <person name="Egesi C.N."/>
            <person name="Featherston J."/>
            <person name="Asfaw A."/>
            <person name="Simpson G.G."/>
            <person name="Dolezel J."/>
            <person name="Hendre P.S."/>
            <person name="Van Deynze A."/>
            <person name="Kumar P.L."/>
            <person name="Obidiegwu J.E."/>
            <person name="Bhattacharjee R."/>
            <person name="Rokhsar D.S."/>
        </authorList>
    </citation>
    <scope>NUCLEOTIDE SEQUENCE [LARGE SCALE GENOMIC DNA]</scope>
    <source>
        <strain evidence="2">cv. TDa95/00328</strain>
    </source>
</reference>